<name>A0A4U8W4S6_9NOCA</name>
<dbReference type="PANTHER" id="PTHR33653">
    <property type="entry name" value="RIBONUCLEASE VAPC2"/>
    <property type="match status" value="1"/>
</dbReference>
<proteinExistence type="inferred from homology"/>
<reference evidence="9 10" key="1">
    <citation type="submission" date="2019-02" db="EMBL/GenBank/DDBJ databases">
        <authorList>
            <consortium name="Pathogen Informatics"/>
        </authorList>
    </citation>
    <scope>NUCLEOTIDE SEQUENCE [LARGE SCALE GENOMIC DNA]</scope>
    <source>
        <strain evidence="9 10">3012STDY6756504</strain>
    </source>
</reference>
<dbReference type="Pfam" id="PF01850">
    <property type="entry name" value="PIN"/>
    <property type="match status" value="1"/>
</dbReference>
<keyword evidence="2" id="KW-1277">Toxin-antitoxin system</keyword>
<protein>
    <submittedName>
        <fullName evidence="9">PIN domain</fullName>
    </submittedName>
</protein>
<sequence>MASSLSPIGGPATLIDTCVLLDVMNNDPQWAQWSEERITEAFDTGRVVINPIIYAEVSVGYATVEEVDDLLAADEFLREGLPFRAGFLAGKAHLRYRRNGGEKRSPLPDFYIGAHAAIAGYRLLTRDARRYRGYFPTVELITPDT</sequence>
<dbReference type="GO" id="GO:0004518">
    <property type="term" value="F:nuclease activity"/>
    <property type="evidence" value="ECO:0007669"/>
    <property type="project" value="UniProtKB-KW"/>
</dbReference>
<evidence type="ECO:0000256" key="7">
    <source>
        <dbReference type="ARBA" id="ARBA00038093"/>
    </source>
</evidence>
<evidence type="ECO:0000259" key="8">
    <source>
        <dbReference type="Pfam" id="PF01850"/>
    </source>
</evidence>
<dbReference type="SUPFAM" id="SSF88723">
    <property type="entry name" value="PIN domain-like"/>
    <property type="match status" value="1"/>
</dbReference>
<comment type="cofactor">
    <cofactor evidence="1">
        <name>Mg(2+)</name>
        <dbReference type="ChEBI" id="CHEBI:18420"/>
    </cofactor>
</comment>
<keyword evidence="3" id="KW-0540">Nuclease</keyword>
<evidence type="ECO:0000313" key="10">
    <source>
        <dbReference type="Proteomes" id="UP000290439"/>
    </source>
</evidence>
<gene>
    <name evidence="9" type="ORF">NCTC10797_04868</name>
</gene>
<evidence type="ECO:0000256" key="5">
    <source>
        <dbReference type="ARBA" id="ARBA00022801"/>
    </source>
</evidence>
<keyword evidence="5" id="KW-0378">Hydrolase</keyword>
<dbReference type="PANTHER" id="PTHR33653:SF1">
    <property type="entry name" value="RIBONUCLEASE VAPC2"/>
    <property type="match status" value="1"/>
</dbReference>
<comment type="similarity">
    <text evidence="7">Belongs to the PINc/VapC protein family.</text>
</comment>
<organism evidence="9 10">
    <name type="scientific">Nocardia cyriacigeorgica</name>
    <dbReference type="NCBI Taxonomy" id="135487"/>
    <lineage>
        <taxon>Bacteria</taxon>
        <taxon>Bacillati</taxon>
        <taxon>Actinomycetota</taxon>
        <taxon>Actinomycetes</taxon>
        <taxon>Mycobacteriales</taxon>
        <taxon>Nocardiaceae</taxon>
        <taxon>Nocardia</taxon>
    </lineage>
</organism>
<dbReference type="InterPro" id="IPR002716">
    <property type="entry name" value="PIN_dom"/>
</dbReference>
<feature type="domain" description="PIN" evidence="8">
    <location>
        <begin position="14"/>
        <end position="130"/>
    </location>
</feature>
<keyword evidence="6" id="KW-0460">Magnesium</keyword>
<evidence type="ECO:0000256" key="3">
    <source>
        <dbReference type="ARBA" id="ARBA00022722"/>
    </source>
</evidence>
<dbReference type="GO" id="GO:0016787">
    <property type="term" value="F:hydrolase activity"/>
    <property type="evidence" value="ECO:0007669"/>
    <property type="project" value="UniProtKB-KW"/>
</dbReference>
<dbReference type="GO" id="GO:0046872">
    <property type="term" value="F:metal ion binding"/>
    <property type="evidence" value="ECO:0007669"/>
    <property type="project" value="UniProtKB-KW"/>
</dbReference>
<evidence type="ECO:0000256" key="1">
    <source>
        <dbReference type="ARBA" id="ARBA00001946"/>
    </source>
</evidence>
<dbReference type="RefSeq" id="WP_197731590.1">
    <property type="nucleotide sequence ID" value="NZ_JARWOB010000037.1"/>
</dbReference>
<dbReference type="InterPro" id="IPR050556">
    <property type="entry name" value="Type_II_TA_system_RNase"/>
</dbReference>
<evidence type="ECO:0000256" key="4">
    <source>
        <dbReference type="ARBA" id="ARBA00022723"/>
    </source>
</evidence>
<evidence type="ECO:0000313" key="9">
    <source>
        <dbReference type="EMBL" id="VFB01057.1"/>
    </source>
</evidence>
<accession>A0A4U8W4S6</accession>
<keyword evidence="4" id="KW-0479">Metal-binding</keyword>
<dbReference type="AlphaFoldDB" id="A0A4U8W4S6"/>
<evidence type="ECO:0000256" key="6">
    <source>
        <dbReference type="ARBA" id="ARBA00022842"/>
    </source>
</evidence>
<dbReference type="Gene3D" id="3.40.50.1010">
    <property type="entry name" value="5'-nuclease"/>
    <property type="match status" value="1"/>
</dbReference>
<dbReference type="InterPro" id="IPR029060">
    <property type="entry name" value="PIN-like_dom_sf"/>
</dbReference>
<dbReference type="CDD" id="cd09854">
    <property type="entry name" value="PIN_VapC-like"/>
    <property type="match status" value="1"/>
</dbReference>
<evidence type="ECO:0000256" key="2">
    <source>
        <dbReference type="ARBA" id="ARBA00022649"/>
    </source>
</evidence>
<dbReference type="Proteomes" id="UP000290439">
    <property type="component" value="Chromosome"/>
</dbReference>
<dbReference type="EMBL" id="LR215973">
    <property type="protein sequence ID" value="VFB01057.1"/>
    <property type="molecule type" value="Genomic_DNA"/>
</dbReference>